<sequence>MFAKTRSVARKYGAKVAAVATLGALSVPAFAQSTNPIVQMLDAIGLDGVAAAVIAMGLIIVGIALAFKSPDVAKRGVKKI</sequence>
<keyword evidence="2" id="KW-0732">Signal</keyword>
<proteinExistence type="predicted"/>
<evidence type="ECO:0000256" key="2">
    <source>
        <dbReference type="SAM" id="SignalP"/>
    </source>
</evidence>
<dbReference type="InterPro" id="IPR007039">
    <property type="entry name" value="TrbC/VirB2"/>
</dbReference>
<keyword evidence="1" id="KW-0472">Membrane</keyword>
<evidence type="ECO:0000256" key="1">
    <source>
        <dbReference type="SAM" id="Phobius"/>
    </source>
</evidence>
<comment type="caution">
    <text evidence="3">The sequence shown here is derived from an EMBL/GenBank/DDBJ whole genome shotgun (WGS) entry which is preliminary data.</text>
</comment>
<keyword evidence="1" id="KW-0812">Transmembrane</keyword>
<keyword evidence="1" id="KW-1133">Transmembrane helix</keyword>
<protein>
    <submittedName>
        <fullName evidence="3">Uncharacterized protein</fullName>
    </submittedName>
</protein>
<evidence type="ECO:0000313" key="4">
    <source>
        <dbReference type="Proteomes" id="UP001161065"/>
    </source>
</evidence>
<dbReference type="EMBL" id="JAOCEK010000003">
    <property type="protein sequence ID" value="MDH1333706.1"/>
    <property type="molecule type" value="Genomic_DNA"/>
</dbReference>
<dbReference type="Proteomes" id="UP001161065">
    <property type="component" value="Unassembled WGS sequence"/>
</dbReference>
<name>A0AA42TRQ8_9BURK</name>
<feature type="chain" id="PRO_5041294287" evidence="2">
    <location>
        <begin position="32"/>
        <end position="80"/>
    </location>
</feature>
<dbReference type="Pfam" id="PF04956">
    <property type="entry name" value="TrbC"/>
    <property type="match status" value="1"/>
</dbReference>
<organism evidence="3 4">
    <name type="scientific">Comamonas thiooxydans</name>
    <dbReference type="NCBI Taxonomy" id="363952"/>
    <lineage>
        <taxon>Bacteria</taxon>
        <taxon>Pseudomonadati</taxon>
        <taxon>Pseudomonadota</taxon>
        <taxon>Betaproteobacteria</taxon>
        <taxon>Burkholderiales</taxon>
        <taxon>Comamonadaceae</taxon>
        <taxon>Comamonas</taxon>
    </lineage>
</organism>
<reference evidence="3" key="1">
    <citation type="submission" date="2022-09" db="EMBL/GenBank/DDBJ databases">
        <title>Intensive care unit water sources are persistently colonized with multi-drug resistant bacteria and are the site of extensive horizontal gene transfer of antibiotic resistance genes.</title>
        <authorList>
            <person name="Diorio-Toth L."/>
        </authorList>
    </citation>
    <scope>NUCLEOTIDE SEQUENCE</scope>
    <source>
        <strain evidence="3">GD03832</strain>
    </source>
</reference>
<dbReference type="AlphaFoldDB" id="A0AA42TRQ8"/>
<dbReference type="RefSeq" id="WP_280007440.1">
    <property type="nucleotide sequence ID" value="NZ_JAOCEK010000003.1"/>
</dbReference>
<gene>
    <name evidence="3" type="ORF">N5D63_06040</name>
</gene>
<feature type="signal peptide" evidence="2">
    <location>
        <begin position="1"/>
        <end position="31"/>
    </location>
</feature>
<feature type="transmembrane region" description="Helical" evidence="1">
    <location>
        <begin position="47"/>
        <end position="67"/>
    </location>
</feature>
<evidence type="ECO:0000313" key="3">
    <source>
        <dbReference type="EMBL" id="MDH1333706.1"/>
    </source>
</evidence>
<accession>A0AA42TRQ8</accession>